<keyword evidence="2" id="KW-1185">Reference proteome</keyword>
<organism evidence="1 2">
    <name type="scientific">Sphaerisporangium aureirubrum</name>
    <dbReference type="NCBI Taxonomy" id="1544736"/>
    <lineage>
        <taxon>Bacteria</taxon>
        <taxon>Bacillati</taxon>
        <taxon>Actinomycetota</taxon>
        <taxon>Actinomycetes</taxon>
        <taxon>Streptosporangiales</taxon>
        <taxon>Streptosporangiaceae</taxon>
        <taxon>Sphaerisporangium</taxon>
    </lineage>
</organism>
<proteinExistence type="predicted"/>
<dbReference type="RefSeq" id="WP_380762145.1">
    <property type="nucleotide sequence ID" value="NZ_JBHSRF010000097.1"/>
</dbReference>
<dbReference type="EMBL" id="JBHSRF010000097">
    <property type="protein sequence ID" value="MFC6086704.1"/>
    <property type="molecule type" value="Genomic_DNA"/>
</dbReference>
<reference evidence="2" key="1">
    <citation type="journal article" date="2019" name="Int. J. Syst. Evol. Microbiol.">
        <title>The Global Catalogue of Microorganisms (GCM) 10K type strain sequencing project: providing services to taxonomists for standard genome sequencing and annotation.</title>
        <authorList>
            <consortium name="The Broad Institute Genomics Platform"/>
            <consortium name="The Broad Institute Genome Sequencing Center for Infectious Disease"/>
            <person name="Wu L."/>
            <person name="Ma J."/>
        </authorList>
    </citation>
    <scope>NUCLEOTIDE SEQUENCE [LARGE SCALE GENOMIC DNA]</scope>
    <source>
        <strain evidence="2">JCM 30346</strain>
    </source>
</reference>
<sequence length="53" mass="5473">MYKSMNSMIVLAVAATVVAVLSGFGWDGFSAPALTIAMVHGGFGWDDAAPVQN</sequence>
<comment type="caution">
    <text evidence="1">The sequence shown here is derived from an EMBL/GenBank/DDBJ whole genome shotgun (WGS) entry which is preliminary data.</text>
</comment>
<name>A0ABW1NTI3_9ACTN</name>
<evidence type="ECO:0000313" key="1">
    <source>
        <dbReference type="EMBL" id="MFC6086704.1"/>
    </source>
</evidence>
<gene>
    <name evidence="1" type="ORF">ACFP1K_36425</name>
</gene>
<dbReference type="Proteomes" id="UP001596137">
    <property type="component" value="Unassembled WGS sequence"/>
</dbReference>
<evidence type="ECO:0000313" key="2">
    <source>
        <dbReference type="Proteomes" id="UP001596137"/>
    </source>
</evidence>
<accession>A0ABW1NTI3</accession>
<protein>
    <submittedName>
        <fullName evidence="1">Uncharacterized protein</fullName>
    </submittedName>
</protein>